<proteinExistence type="predicted"/>
<dbReference type="Proteomes" id="UP000828647">
    <property type="component" value="Segment"/>
</dbReference>
<accession>A0AAE8YLN5</accession>
<dbReference type="GeneID" id="79586204"/>
<evidence type="ECO:0000256" key="1">
    <source>
        <dbReference type="SAM" id="MobiDB-lite"/>
    </source>
</evidence>
<organism evidence="2 3">
    <name type="scientific">Xanthomonas phage FMYAK-P1</name>
    <dbReference type="NCBI Taxonomy" id="2886031"/>
    <lineage>
        <taxon>Viruses</taxon>
        <taxon>Duplodnaviria</taxon>
        <taxon>Heunggongvirae</taxon>
        <taxon>Uroviricota</taxon>
        <taxon>Caudoviricetes</taxon>
        <taxon>Mesyanzhinovviridae</taxon>
        <taxon>Bradleyvirinae</taxon>
        <taxon>Bosavirus</taxon>
        <taxon>Bosavirus FMYAK</taxon>
    </lineage>
</organism>
<feature type="region of interest" description="Disordered" evidence="1">
    <location>
        <begin position="126"/>
        <end position="150"/>
    </location>
</feature>
<keyword evidence="3" id="KW-1185">Reference proteome</keyword>
<protein>
    <submittedName>
        <fullName evidence="2">Uncharacterized protein</fullName>
    </submittedName>
</protein>
<sequence length="210" mass="22357">MDIMSSKTQRFVLVGPHQGKTMNVNGHEFVDGEYEFAGNDGQIASLTRVFGFYGALPAEQAELQELRSKQGGGKPTRKQLDEAIAALPGENTDADYVVGAMRSHFGDLFTSGDELMVREVVIAPSGENTNADQATVGQNTNTQEPPAPPALPSLAEAIGLLDPSADQDWTSNNLPNLERLEALTGKKPSRADVDAIADGYTRAKAKAAKA</sequence>
<evidence type="ECO:0000313" key="2">
    <source>
        <dbReference type="EMBL" id="UGL62736.1"/>
    </source>
</evidence>
<dbReference type="EMBL" id="OK275492">
    <property type="protein sequence ID" value="UGL62736.1"/>
    <property type="molecule type" value="Genomic_DNA"/>
</dbReference>
<dbReference type="KEGG" id="vg:79586204"/>
<dbReference type="RefSeq" id="YP_010738823.1">
    <property type="nucleotide sequence ID" value="NC_073032.1"/>
</dbReference>
<name>A0AAE8YLN5_9CAUD</name>
<evidence type="ECO:0000313" key="3">
    <source>
        <dbReference type="Proteomes" id="UP000828647"/>
    </source>
</evidence>
<reference evidence="2 3" key="1">
    <citation type="submission" date="2021-09" db="EMBL/GenBank/DDBJ databases">
        <authorList>
            <person name="Bringhurst R.M."/>
        </authorList>
    </citation>
    <scope>NUCLEOTIDE SEQUENCE [LARGE SCALE GENOMIC DNA]</scope>
</reference>
<feature type="compositionally biased region" description="Polar residues" evidence="1">
    <location>
        <begin position="126"/>
        <end position="143"/>
    </location>
</feature>